<feature type="signal peptide" evidence="5">
    <location>
        <begin position="1"/>
        <end position="20"/>
    </location>
</feature>
<evidence type="ECO:0000256" key="2">
    <source>
        <dbReference type="ARBA" id="ARBA00005695"/>
    </source>
</evidence>
<dbReference type="PROSITE" id="PS51257">
    <property type="entry name" value="PROKAR_LIPOPROTEIN"/>
    <property type="match status" value="1"/>
</dbReference>
<dbReference type="PANTHER" id="PTHR30290:SF10">
    <property type="entry name" value="PERIPLASMIC OLIGOPEPTIDE-BINDING PROTEIN-RELATED"/>
    <property type="match status" value="1"/>
</dbReference>
<keyword evidence="4 5" id="KW-0732">Signal</keyword>
<comment type="subcellular location">
    <subcellularLocation>
        <location evidence="1">Cell envelope</location>
    </subcellularLocation>
</comment>
<accession>A0ABW9G571</accession>
<organism evidence="7 8">
    <name type="scientific">Celerinatantimonas yamalensis</name>
    <dbReference type="NCBI Taxonomy" id="559956"/>
    <lineage>
        <taxon>Bacteria</taxon>
        <taxon>Pseudomonadati</taxon>
        <taxon>Pseudomonadota</taxon>
        <taxon>Gammaproteobacteria</taxon>
        <taxon>Celerinatantimonadaceae</taxon>
        <taxon>Celerinatantimonas</taxon>
    </lineage>
</organism>
<gene>
    <name evidence="7" type="ORF">ABUE30_04800</name>
</gene>
<comment type="caution">
    <text evidence="7">The sequence shown here is derived from an EMBL/GenBank/DDBJ whole genome shotgun (WGS) entry which is preliminary data.</text>
</comment>
<dbReference type="SUPFAM" id="SSF53850">
    <property type="entry name" value="Periplasmic binding protein-like II"/>
    <property type="match status" value="1"/>
</dbReference>
<evidence type="ECO:0000256" key="1">
    <source>
        <dbReference type="ARBA" id="ARBA00004196"/>
    </source>
</evidence>
<reference evidence="7 8" key="1">
    <citation type="journal article" date="2013" name="Int. J. Syst. Evol. Microbiol.">
        <title>Celerinatantimonas yamalensis sp. nov., a cold-adapted diazotrophic bacterium from a cold permafrost brine.</title>
        <authorList>
            <person name="Shcherbakova V."/>
            <person name="Chuvilskaya N."/>
            <person name="Rivkina E."/>
            <person name="Demidov N."/>
            <person name="Uchaeva V."/>
            <person name="Suetin S."/>
            <person name="Suzina N."/>
            <person name="Gilichinsky D."/>
        </authorList>
    </citation>
    <scope>NUCLEOTIDE SEQUENCE [LARGE SCALE GENOMIC DNA]</scope>
    <source>
        <strain evidence="7 8">C7</strain>
    </source>
</reference>
<feature type="domain" description="Solute-binding protein family 5" evidence="6">
    <location>
        <begin position="70"/>
        <end position="502"/>
    </location>
</feature>
<sequence>MKQMKLLPLALLVASCCVFAQQPKVLKFAGDSSPRNLDPIQSGTLYATEVVSAIYDTLYQYKYLQRPYQLEPDLAAAMPQISKDGLTYTFTIKKGVHFANDPAFANGKGREVTAQDFVYSIERNFDPKNRSQGTWLWSGKIVGLDQWAKDGADYNKPVTGLKALNRYTIQIKLTQPYPQLMYSLAMPFSSVVPKEAVDKYGKEFAIHPVGSGPFELVSTNTTKTVLVRNPNYRHEVFHLKQEGYNPKTQAQSGVAELDGKTLPIVDRVEISWIPEISAAWNSFTKGNEVVNAGVSNQYMDQVLASRDPVKLKPAFAKKYHYRVKREEGFVYNTFNFNDPNLGYSKDPKVNAQNKALRCAIIKSFNWPQRINRFYMGMGHAYPGFIVPGTNGYDPKLSKASVTQDIAGAKKLLKQYGWNKHNLPMIIYPSTATVEDRQFYEQFRGNLLEIGYPKNKIKMKTYATFGDFNRDLTNSKTMMAPMGWSLDYPDAQDTLQLFYGPFHSPGANAANYNNPKYNALYEKSASMQPSPERTAIYKEMNKILINDCVGIGSFSRTGIALWHKNVVMWPNAFAGNIFKYIDIK</sequence>
<dbReference type="Gene3D" id="3.10.105.10">
    <property type="entry name" value="Dipeptide-binding Protein, Domain 3"/>
    <property type="match status" value="1"/>
</dbReference>
<name>A0ABW9G571_9GAMM</name>
<evidence type="ECO:0000259" key="6">
    <source>
        <dbReference type="Pfam" id="PF00496"/>
    </source>
</evidence>
<keyword evidence="8" id="KW-1185">Reference proteome</keyword>
<proteinExistence type="inferred from homology"/>
<dbReference type="RefSeq" id="WP_408622571.1">
    <property type="nucleotide sequence ID" value="NZ_JBEQCT010000002.1"/>
</dbReference>
<evidence type="ECO:0000313" key="7">
    <source>
        <dbReference type="EMBL" id="MFM2484390.1"/>
    </source>
</evidence>
<dbReference type="Proteomes" id="UP001629953">
    <property type="component" value="Unassembled WGS sequence"/>
</dbReference>
<dbReference type="InterPro" id="IPR030678">
    <property type="entry name" value="Peptide/Ni-bd"/>
</dbReference>
<feature type="chain" id="PRO_5045420926" evidence="5">
    <location>
        <begin position="21"/>
        <end position="583"/>
    </location>
</feature>
<evidence type="ECO:0000313" key="8">
    <source>
        <dbReference type="Proteomes" id="UP001629953"/>
    </source>
</evidence>
<dbReference type="Gene3D" id="3.40.190.10">
    <property type="entry name" value="Periplasmic binding protein-like II"/>
    <property type="match status" value="1"/>
</dbReference>
<evidence type="ECO:0000256" key="5">
    <source>
        <dbReference type="SAM" id="SignalP"/>
    </source>
</evidence>
<dbReference type="Pfam" id="PF00496">
    <property type="entry name" value="SBP_bac_5"/>
    <property type="match status" value="1"/>
</dbReference>
<dbReference type="InterPro" id="IPR000914">
    <property type="entry name" value="SBP_5_dom"/>
</dbReference>
<comment type="similarity">
    <text evidence="2">Belongs to the bacterial solute-binding protein 5 family.</text>
</comment>
<protein>
    <submittedName>
        <fullName evidence="7">ABC transporter substrate-binding protein</fullName>
    </submittedName>
</protein>
<dbReference type="EMBL" id="JBEQCT010000002">
    <property type="protein sequence ID" value="MFM2484390.1"/>
    <property type="molecule type" value="Genomic_DNA"/>
</dbReference>
<dbReference type="InterPro" id="IPR039424">
    <property type="entry name" value="SBP_5"/>
</dbReference>
<keyword evidence="3" id="KW-0813">Transport</keyword>
<dbReference type="PANTHER" id="PTHR30290">
    <property type="entry name" value="PERIPLASMIC BINDING COMPONENT OF ABC TRANSPORTER"/>
    <property type="match status" value="1"/>
</dbReference>
<evidence type="ECO:0000256" key="4">
    <source>
        <dbReference type="ARBA" id="ARBA00022729"/>
    </source>
</evidence>
<evidence type="ECO:0000256" key="3">
    <source>
        <dbReference type="ARBA" id="ARBA00022448"/>
    </source>
</evidence>
<dbReference type="PIRSF" id="PIRSF002741">
    <property type="entry name" value="MppA"/>
    <property type="match status" value="1"/>
</dbReference>